<evidence type="ECO:0000313" key="2">
    <source>
        <dbReference type="Proteomes" id="UP000001401"/>
    </source>
</evidence>
<name>E6U1C9_EVAC2</name>
<sequence>MNNQLLDVIGNWIETAGQTIAAIAETEELGSNVIRGKYKGIIGNGLQGIGNTLQAIAEDESSIAEMGDWLQAVGTFSNAVSEYLVVFQEADEQTSLRVQILGDSLQSLGSYVESIDKLGTAPLTVLGNIAQSIGAMIEGIGVLYDIKIEDEEDNRGQVLQTIGGWIQAFGTAYQAVGAQRAYLYDTEW</sequence>
<protein>
    <submittedName>
        <fullName evidence="1">Uncharacterized protein</fullName>
    </submittedName>
</protein>
<organism evidence="1 2">
    <name type="scientific">Evansella cellulosilytica (strain ATCC 21833 / DSM 2522 / FERM P-1141 / JCM 9156 / N-4)</name>
    <name type="common">Bacillus cellulosilyticus</name>
    <dbReference type="NCBI Taxonomy" id="649639"/>
    <lineage>
        <taxon>Bacteria</taxon>
        <taxon>Bacillati</taxon>
        <taxon>Bacillota</taxon>
        <taxon>Bacilli</taxon>
        <taxon>Bacillales</taxon>
        <taxon>Bacillaceae</taxon>
        <taxon>Evansella</taxon>
    </lineage>
</organism>
<dbReference type="AlphaFoldDB" id="E6U1C9"/>
<dbReference type="OrthoDB" id="2869857at2"/>
<dbReference type="Pfam" id="PF22116">
    <property type="entry name" value="DUF6944"/>
    <property type="match status" value="1"/>
</dbReference>
<dbReference type="EMBL" id="CP002394">
    <property type="protein sequence ID" value="ADU29176.1"/>
    <property type="molecule type" value="Genomic_DNA"/>
</dbReference>
<dbReference type="Proteomes" id="UP000001401">
    <property type="component" value="Chromosome"/>
</dbReference>
<gene>
    <name evidence="1" type="ordered locus">Bcell_0900</name>
</gene>
<reference evidence="1" key="1">
    <citation type="submission" date="2010-12" db="EMBL/GenBank/DDBJ databases">
        <title>Complete sequence of Bacillus cellulosilyticus DSM 2522.</title>
        <authorList>
            <consortium name="US DOE Joint Genome Institute"/>
            <person name="Lucas S."/>
            <person name="Copeland A."/>
            <person name="Lapidus A."/>
            <person name="Cheng J.-F."/>
            <person name="Bruce D."/>
            <person name="Goodwin L."/>
            <person name="Pitluck S."/>
            <person name="Chertkov O."/>
            <person name="Detter J.C."/>
            <person name="Han C."/>
            <person name="Tapia R."/>
            <person name="Land M."/>
            <person name="Hauser L."/>
            <person name="Jeffries C."/>
            <person name="Kyrpides N."/>
            <person name="Ivanova N."/>
            <person name="Mikhailova N."/>
            <person name="Brumm P."/>
            <person name="Mead D."/>
            <person name="Woyke T."/>
        </authorList>
    </citation>
    <scope>NUCLEOTIDE SEQUENCE [LARGE SCALE GENOMIC DNA]</scope>
    <source>
        <strain evidence="1">DSM 2522</strain>
    </source>
</reference>
<proteinExistence type="predicted"/>
<dbReference type="KEGG" id="bco:Bcell_0900"/>
<keyword evidence="2" id="KW-1185">Reference proteome</keyword>
<dbReference type="HOGENOM" id="CLU_107461_0_0_9"/>
<dbReference type="InterPro" id="IPR054224">
    <property type="entry name" value="DUF6944"/>
</dbReference>
<accession>E6U1C9</accession>
<evidence type="ECO:0000313" key="1">
    <source>
        <dbReference type="EMBL" id="ADU29176.1"/>
    </source>
</evidence>
<dbReference type="RefSeq" id="WP_013487517.1">
    <property type="nucleotide sequence ID" value="NC_014829.1"/>
</dbReference>